<gene>
    <name evidence="2" type="ORF">Q5P01_013967</name>
</gene>
<name>A0AA88MKB0_CHASR</name>
<sequence length="125" mass="13765">MEAEQNSGMKSNGEEQKKDERRRRKRATATERSARTHVKLAAAGSVRDFDGGRDKCRFDGNVWRLGFLSSPFLGAGSEYAVDSAFSSETWSISVSNVCSTMRLEAHVSPQSSSERTAPGPVCVRY</sequence>
<keyword evidence="3" id="KW-1185">Reference proteome</keyword>
<dbReference type="EMBL" id="JAUPFM010000010">
    <property type="protein sequence ID" value="KAK2840227.1"/>
    <property type="molecule type" value="Genomic_DNA"/>
</dbReference>
<proteinExistence type="predicted"/>
<evidence type="ECO:0000313" key="2">
    <source>
        <dbReference type="EMBL" id="KAK2840227.1"/>
    </source>
</evidence>
<dbReference type="AlphaFoldDB" id="A0AA88MKB0"/>
<protein>
    <submittedName>
        <fullName evidence="2">Uncharacterized protein</fullName>
    </submittedName>
</protein>
<reference evidence="2" key="1">
    <citation type="submission" date="2023-07" db="EMBL/GenBank/DDBJ databases">
        <title>Chromosome-level Genome Assembly of Striped Snakehead (Channa striata).</title>
        <authorList>
            <person name="Liu H."/>
        </authorList>
    </citation>
    <scope>NUCLEOTIDE SEQUENCE</scope>
    <source>
        <strain evidence="2">Gz</strain>
        <tissue evidence="2">Muscle</tissue>
    </source>
</reference>
<feature type="region of interest" description="Disordered" evidence="1">
    <location>
        <begin position="1"/>
        <end position="36"/>
    </location>
</feature>
<organism evidence="2 3">
    <name type="scientific">Channa striata</name>
    <name type="common">Snakehead murrel</name>
    <name type="synonym">Ophicephalus striatus</name>
    <dbReference type="NCBI Taxonomy" id="64152"/>
    <lineage>
        <taxon>Eukaryota</taxon>
        <taxon>Metazoa</taxon>
        <taxon>Chordata</taxon>
        <taxon>Craniata</taxon>
        <taxon>Vertebrata</taxon>
        <taxon>Euteleostomi</taxon>
        <taxon>Actinopterygii</taxon>
        <taxon>Neopterygii</taxon>
        <taxon>Teleostei</taxon>
        <taxon>Neoteleostei</taxon>
        <taxon>Acanthomorphata</taxon>
        <taxon>Anabantaria</taxon>
        <taxon>Anabantiformes</taxon>
        <taxon>Channoidei</taxon>
        <taxon>Channidae</taxon>
        <taxon>Channa</taxon>
    </lineage>
</organism>
<evidence type="ECO:0000256" key="1">
    <source>
        <dbReference type="SAM" id="MobiDB-lite"/>
    </source>
</evidence>
<evidence type="ECO:0000313" key="3">
    <source>
        <dbReference type="Proteomes" id="UP001187415"/>
    </source>
</evidence>
<accession>A0AA88MKB0</accession>
<feature type="compositionally biased region" description="Polar residues" evidence="1">
    <location>
        <begin position="1"/>
        <end position="10"/>
    </location>
</feature>
<dbReference type="Proteomes" id="UP001187415">
    <property type="component" value="Unassembled WGS sequence"/>
</dbReference>
<comment type="caution">
    <text evidence="2">The sequence shown here is derived from an EMBL/GenBank/DDBJ whole genome shotgun (WGS) entry which is preliminary data.</text>
</comment>